<protein>
    <submittedName>
        <fullName evidence="2">Serine/threonine phosphatase stp</fullName>
        <ecNumber evidence="2">3.1.3.16</ecNumber>
    </submittedName>
</protein>
<evidence type="ECO:0000313" key="3">
    <source>
        <dbReference type="Proteomes" id="UP000214973"/>
    </source>
</evidence>
<proteinExistence type="predicted"/>
<dbReference type="NCBIfam" id="NF033484">
    <property type="entry name" value="Stp1_PP2C_phos"/>
    <property type="match status" value="1"/>
</dbReference>
<dbReference type="Pfam" id="PF13672">
    <property type="entry name" value="PP2C_2"/>
    <property type="match status" value="1"/>
</dbReference>
<evidence type="ECO:0000313" key="2">
    <source>
        <dbReference type="EMBL" id="SNV64001.1"/>
    </source>
</evidence>
<dbReference type="InterPro" id="IPR001932">
    <property type="entry name" value="PPM-type_phosphatase-like_dom"/>
</dbReference>
<dbReference type="InterPro" id="IPR015655">
    <property type="entry name" value="PP2C"/>
</dbReference>
<dbReference type="CDD" id="cd00143">
    <property type="entry name" value="PP2Cc"/>
    <property type="match status" value="1"/>
</dbReference>
<dbReference type="AlphaFoldDB" id="A0A239YXX1"/>
<dbReference type="PANTHER" id="PTHR47992">
    <property type="entry name" value="PROTEIN PHOSPHATASE"/>
    <property type="match status" value="1"/>
</dbReference>
<keyword evidence="3" id="KW-1185">Reference proteome</keyword>
<feature type="domain" description="PPM-type phosphatase" evidence="1">
    <location>
        <begin position="4"/>
        <end position="233"/>
    </location>
</feature>
<dbReference type="EC" id="3.1.3.16" evidence="2"/>
<name>A0A239YXX1_9FIRM</name>
<dbReference type="EMBL" id="LT906470">
    <property type="protein sequence ID" value="SNV64001.1"/>
    <property type="molecule type" value="Genomic_DNA"/>
</dbReference>
<dbReference type="InterPro" id="IPR036457">
    <property type="entry name" value="PPM-type-like_dom_sf"/>
</dbReference>
<dbReference type="GO" id="GO:0004722">
    <property type="term" value="F:protein serine/threonine phosphatase activity"/>
    <property type="evidence" value="ECO:0007669"/>
    <property type="project" value="UniProtKB-EC"/>
</dbReference>
<dbReference type="Proteomes" id="UP000214973">
    <property type="component" value="Chromosome 1"/>
</dbReference>
<dbReference type="PROSITE" id="PS51746">
    <property type="entry name" value="PPM_2"/>
    <property type="match status" value="1"/>
</dbReference>
<sequence length="233" mass="25436">MNNFVGLSKIGLVRQRNEDRFFIDGPICAVTDGMGGYSGGEIASTYAVDEIRDYLSAIEHVEQKDLCDAVLHANQRIVDHVAHEERLAGMGTTVVVTAIDEDKLYWASVGDSRLYIFRDGVLRQITTDHSMVQELLDSGDITKDEMLTHPQRNLLTRAVGVDENLEVDSGVETVQTGDRILLCTDGLSGYVTDEDIASTLHAIDDNMQAIESLMTAVYDVGAGDNVTIVVGTI</sequence>
<dbReference type="SMART" id="SM00331">
    <property type="entry name" value="PP2C_SIG"/>
    <property type="match status" value="1"/>
</dbReference>
<accession>A0A239YXX1</accession>
<dbReference type="RefSeq" id="WP_095065842.1">
    <property type="nucleotide sequence ID" value="NZ_LT906470.1"/>
</dbReference>
<gene>
    <name evidence="2" type="primary">stp</name>
    <name evidence="2" type="ORF">SAMEA44547418_00868</name>
</gene>
<evidence type="ECO:0000259" key="1">
    <source>
        <dbReference type="PROSITE" id="PS51746"/>
    </source>
</evidence>
<dbReference type="SMART" id="SM00332">
    <property type="entry name" value="PP2Cc"/>
    <property type="match status" value="1"/>
</dbReference>
<dbReference type="Gene3D" id="3.60.40.10">
    <property type="entry name" value="PPM-type phosphatase domain"/>
    <property type="match status" value="1"/>
</dbReference>
<organism evidence="2 3">
    <name type="scientific">Veillonella rodentium</name>
    <dbReference type="NCBI Taxonomy" id="248315"/>
    <lineage>
        <taxon>Bacteria</taxon>
        <taxon>Bacillati</taxon>
        <taxon>Bacillota</taxon>
        <taxon>Negativicutes</taxon>
        <taxon>Veillonellales</taxon>
        <taxon>Veillonellaceae</taxon>
        <taxon>Veillonella</taxon>
    </lineage>
</organism>
<dbReference type="SUPFAM" id="SSF81606">
    <property type="entry name" value="PP2C-like"/>
    <property type="match status" value="1"/>
</dbReference>
<reference evidence="2 3" key="1">
    <citation type="submission" date="2017-06" db="EMBL/GenBank/DDBJ databases">
        <authorList>
            <consortium name="Pathogen Informatics"/>
        </authorList>
    </citation>
    <scope>NUCLEOTIDE SEQUENCE [LARGE SCALE GENOMIC DNA]</scope>
    <source>
        <strain evidence="2 3">NCTC12018</strain>
    </source>
</reference>
<dbReference type="KEGG" id="vrm:44547418_00868"/>
<keyword evidence="2" id="KW-0378">Hydrolase</keyword>